<reference evidence="3" key="1">
    <citation type="submission" date="2021-06" db="EMBL/GenBank/DDBJ databases">
        <authorList>
            <person name="Kallberg Y."/>
            <person name="Tangrot J."/>
            <person name="Rosling A."/>
        </authorList>
    </citation>
    <scope>NUCLEOTIDE SEQUENCE</scope>
    <source>
        <strain evidence="3">FL966</strain>
    </source>
</reference>
<keyword evidence="2" id="KW-0732">Signal</keyword>
<dbReference type="EMBL" id="CAJVQA010004759">
    <property type="protein sequence ID" value="CAG8605713.1"/>
    <property type="molecule type" value="Genomic_DNA"/>
</dbReference>
<feature type="transmembrane region" description="Helical" evidence="1">
    <location>
        <begin position="650"/>
        <end position="672"/>
    </location>
</feature>
<evidence type="ECO:0000256" key="1">
    <source>
        <dbReference type="SAM" id="Phobius"/>
    </source>
</evidence>
<protein>
    <submittedName>
        <fullName evidence="3">21792_t:CDS:1</fullName>
    </submittedName>
</protein>
<feature type="signal peptide" evidence="2">
    <location>
        <begin position="1"/>
        <end position="25"/>
    </location>
</feature>
<feature type="transmembrane region" description="Helical" evidence="1">
    <location>
        <begin position="717"/>
        <end position="740"/>
    </location>
</feature>
<keyword evidence="1" id="KW-1133">Transmembrane helix</keyword>
<feature type="transmembrane region" description="Helical" evidence="1">
    <location>
        <begin position="624"/>
        <end position="643"/>
    </location>
</feature>
<name>A0A9N9GJ60_9GLOM</name>
<gene>
    <name evidence="3" type="ORF">CPELLU_LOCUS7206</name>
</gene>
<accession>A0A9N9GJ60</accession>
<proteinExistence type="predicted"/>
<keyword evidence="1" id="KW-0472">Membrane</keyword>
<evidence type="ECO:0000313" key="3">
    <source>
        <dbReference type="EMBL" id="CAG8605713.1"/>
    </source>
</evidence>
<comment type="caution">
    <text evidence="3">The sequence shown here is derived from an EMBL/GenBank/DDBJ whole genome shotgun (WGS) entry which is preliminary data.</text>
</comment>
<keyword evidence="4" id="KW-1185">Reference proteome</keyword>
<dbReference type="OrthoDB" id="2420894at2759"/>
<dbReference type="AlphaFoldDB" id="A0A9N9GJ60"/>
<feature type="transmembrane region" description="Helical" evidence="1">
    <location>
        <begin position="684"/>
        <end position="705"/>
    </location>
</feature>
<evidence type="ECO:0000256" key="2">
    <source>
        <dbReference type="SAM" id="SignalP"/>
    </source>
</evidence>
<keyword evidence="1" id="KW-0812">Transmembrane</keyword>
<sequence>MMALNYKLVFITIIILLAILPTSFTQNIFTYTEELYQTNLTSYPPRVLYLRHYSGSEGAVVVHIGRKLNFGPSYLIPNTTTWYPNEFVVNNIIPEKGFLRLSAISGTRNFEWSQYSHLMTSTRHNDDAFTSFQLTVFATLDGGYAVVYANTTTINTTFEFTPTAGIYVLLLGYNQTSTPKRIILYELPQKNLTFNQLYCSVDYVAIGHSCIIALAGTSAAPIATTVPQSVSSQNTEIFYVKIRFLSSGALLSLDLISNNTFNANVKTLPYGGYIIISRELSKVDNISENLNFSLFDEENKPSDYSFPQKPIVANLFGTLDVTQNNTFLVALNESSLNTWSLLSISLPKLNSYNDNGYGNFHISDTYPQNKLVNLELGYNTINITYHDSIRFSDGNLTIYQTTSDGSFLRQTINSRTCDTSTKCQVFDKVVILKILDCTFNEPSGTYYIKMDTNFVQSAQYGEPMLGIDPNMWTFQTGLYLQNYNPNRDNSTFYDNGITGSIRLTLDGTQLFQNMSSSEKSVFLAALVNEFTIKVPTEKGRLNTNQNVQLDTSSKSNLLILLSINGAKSGNKLNSNEVKKNLDQLIRNKQDTPISIGNSSYLDDFYGFQTTRQFSDLFDANKTKFIIVFVAIAINLLIFLIFRLRSPDGDNLIILTLGLTIFRFVSYLIFVIFDSTVISFLYAPSISFLVIPVAVNLILSFSVLVTERSKEFIDWLGNYTRVAVTIALLSGANIDLLSLIKSYLMGWDFLNAPLSRNALRVIFWGGCVSILLADIPQLVIQAEANEIEGT</sequence>
<feature type="chain" id="PRO_5040468975" evidence="2">
    <location>
        <begin position="26"/>
        <end position="789"/>
    </location>
</feature>
<dbReference type="Proteomes" id="UP000789759">
    <property type="component" value="Unassembled WGS sequence"/>
</dbReference>
<evidence type="ECO:0000313" key="4">
    <source>
        <dbReference type="Proteomes" id="UP000789759"/>
    </source>
</evidence>
<organism evidence="3 4">
    <name type="scientific">Cetraspora pellucida</name>
    <dbReference type="NCBI Taxonomy" id="1433469"/>
    <lineage>
        <taxon>Eukaryota</taxon>
        <taxon>Fungi</taxon>
        <taxon>Fungi incertae sedis</taxon>
        <taxon>Mucoromycota</taxon>
        <taxon>Glomeromycotina</taxon>
        <taxon>Glomeromycetes</taxon>
        <taxon>Diversisporales</taxon>
        <taxon>Gigasporaceae</taxon>
        <taxon>Cetraspora</taxon>
    </lineage>
</organism>